<keyword evidence="1" id="KW-0378">Hydrolase</keyword>
<dbReference type="InterPro" id="IPR050266">
    <property type="entry name" value="AB_hydrolase_sf"/>
</dbReference>
<evidence type="ECO:0000313" key="2">
    <source>
        <dbReference type="Proteomes" id="UP000061569"/>
    </source>
</evidence>
<sequence>MTVSMSDPSAVPAGAAPVREAGMRVQVGDGLGVHVRTWGERPPSLLLVHGFSHGGFVWRSLAAAMPEYGLAAPDLRGHGDSDHDPSRRYSIAAHVSDLIEVARALDLRDYLLVGHSLGASVATLAAQRLPRPPRAVVLVDGGPGLSPTASAHIREEFLRLKFRYRSPDEYLEYLQATMPLVPPPLLQALAVDALERLGPEEFRLKADRALGYQDQAASVEDELWQGLREIRVPLLLVRGAASALCGKRWCEEFSARVPQAEVESVQRAGHAVMLDNPSRFNALLRQYAAQRLAPRGAAPLHVQEAV</sequence>
<organism evidence="1 2">
    <name type="scientific">Lysobacter enzymogenes</name>
    <dbReference type="NCBI Taxonomy" id="69"/>
    <lineage>
        <taxon>Bacteria</taxon>
        <taxon>Pseudomonadati</taxon>
        <taxon>Pseudomonadota</taxon>
        <taxon>Gammaproteobacteria</taxon>
        <taxon>Lysobacterales</taxon>
        <taxon>Lysobacteraceae</taxon>
        <taxon>Lysobacter</taxon>
    </lineage>
</organism>
<dbReference type="InterPro" id="IPR029058">
    <property type="entry name" value="AB_hydrolase_fold"/>
</dbReference>
<dbReference type="Proteomes" id="UP000061569">
    <property type="component" value="Chromosome"/>
</dbReference>
<dbReference type="PANTHER" id="PTHR43798">
    <property type="entry name" value="MONOACYLGLYCEROL LIPASE"/>
    <property type="match status" value="1"/>
</dbReference>
<name>A0A0S2DGS9_LYSEN</name>
<dbReference type="AlphaFoldDB" id="A0A0S2DGS9"/>
<dbReference type="GO" id="GO:0016787">
    <property type="term" value="F:hydrolase activity"/>
    <property type="evidence" value="ECO:0007669"/>
    <property type="project" value="UniProtKB-KW"/>
</dbReference>
<accession>A0A0S2DGS9</accession>
<dbReference type="PANTHER" id="PTHR43798:SF33">
    <property type="entry name" value="HYDROLASE, PUTATIVE (AFU_ORTHOLOGUE AFUA_2G14860)-RELATED"/>
    <property type="match status" value="1"/>
</dbReference>
<protein>
    <submittedName>
        <fullName evidence="1">Hydrolase, alpha/beta fold family</fullName>
    </submittedName>
</protein>
<dbReference type="EMBL" id="CP013140">
    <property type="protein sequence ID" value="ALN57847.1"/>
    <property type="molecule type" value="Genomic_DNA"/>
</dbReference>
<dbReference type="STRING" id="69.GLE_2498"/>
<dbReference type="GO" id="GO:0016020">
    <property type="term" value="C:membrane"/>
    <property type="evidence" value="ECO:0007669"/>
    <property type="project" value="TreeGrafter"/>
</dbReference>
<gene>
    <name evidence="1" type="ORF">GLE_2498</name>
</gene>
<dbReference type="SUPFAM" id="SSF53474">
    <property type="entry name" value="alpha/beta-Hydrolases"/>
    <property type="match status" value="1"/>
</dbReference>
<dbReference type="Gene3D" id="3.40.50.1820">
    <property type="entry name" value="alpha/beta hydrolase"/>
    <property type="match status" value="1"/>
</dbReference>
<dbReference type="PATRIC" id="fig|69.6.peg.2461"/>
<dbReference type="OrthoDB" id="9791366at2"/>
<dbReference type="Pfam" id="PF12697">
    <property type="entry name" value="Abhydrolase_6"/>
    <property type="match status" value="1"/>
</dbReference>
<dbReference type="KEGG" id="lez:GLE_2498"/>
<proteinExistence type="predicted"/>
<reference evidence="1 2" key="1">
    <citation type="submission" date="2015-11" db="EMBL/GenBank/DDBJ databases">
        <title>Genome sequences of Lysobacter enzymogenes strain C3 and Lysobacter antibioticus ATCC 29479.</title>
        <authorList>
            <person name="Kobayashi D.Y."/>
        </authorList>
    </citation>
    <scope>NUCLEOTIDE SEQUENCE [LARGE SCALE GENOMIC DNA]</scope>
    <source>
        <strain evidence="1 2">C3</strain>
    </source>
</reference>
<evidence type="ECO:0000313" key="1">
    <source>
        <dbReference type="EMBL" id="ALN57847.1"/>
    </source>
</evidence>
<dbReference type="InterPro" id="IPR000073">
    <property type="entry name" value="AB_hydrolase_1"/>
</dbReference>